<dbReference type="InterPro" id="IPR026881">
    <property type="entry name" value="WYL_dom"/>
</dbReference>
<dbReference type="PROSITE" id="PS51000">
    <property type="entry name" value="HTH_DEOR_2"/>
    <property type="match status" value="1"/>
</dbReference>
<evidence type="ECO:0000259" key="4">
    <source>
        <dbReference type="PROSITE" id="PS51000"/>
    </source>
</evidence>
<evidence type="ECO:0000313" key="6">
    <source>
        <dbReference type="Proteomes" id="UP000322499"/>
    </source>
</evidence>
<keyword evidence="6" id="KW-1185">Reference proteome</keyword>
<dbReference type="InterPro" id="IPR028349">
    <property type="entry name" value="PafC-like"/>
</dbReference>
<dbReference type="RefSeq" id="WP_166534115.1">
    <property type="nucleotide sequence ID" value="NZ_VNHW01000010.1"/>
</dbReference>
<dbReference type="AlphaFoldDB" id="A0A5S5CV98"/>
<keyword evidence="2 5" id="KW-0238">DNA-binding</keyword>
<dbReference type="PANTHER" id="PTHR34580:SF3">
    <property type="entry name" value="PROTEIN PAFB"/>
    <property type="match status" value="1"/>
</dbReference>
<dbReference type="InterPro" id="IPR036388">
    <property type="entry name" value="WH-like_DNA-bd_sf"/>
</dbReference>
<protein>
    <submittedName>
        <fullName evidence="5">Putative DNA-binding transcriptional regulator YafY</fullName>
    </submittedName>
</protein>
<reference evidence="5 6" key="1">
    <citation type="submission" date="2019-07" db="EMBL/GenBank/DDBJ databases">
        <title>Genomic Encyclopedia of Archaeal and Bacterial Type Strains, Phase II (KMG-II): from individual species to whole genera.</title>
        <authorList>
            <person name="Goeker M."/>
        </authorList>
    </citation>
    <scope>NUCLEOTIDE SEQUENCE [LARGE SCALE GENOMIC DNA]</scope>
    <source>
        <strain evidence="5 6">DSM 46842</strain>
    </source>
</reference>
<organism evidence="5 6">
    <name type="scientific">Blastococcus xanthinilyticus</name>
    <dbReference type="NCBI Taxonomy" id="1564164"/>
    <lineage>
        <taxon>Bacteria</taxon>
        <taxon>Bacillati</taxon>
        <taxon>Actinomycetota</taxon>
        <taxon>Actinomycetes</taxon>
        <taxon>Geodermatophilales</taxon>
        <taxon>Geodermatophilaceae</taxon>
        <taxon>Blastococcus</taxon>
    </lineage>
</organism>
<dbReference type="InterPro" id="IPR036390">
    <property type="entry name" value="WH_DNA-bd_sf"/>
</dbReference>
<dbReference type="PIRSF" id="PIRSF016838">
    <property type="entry name" value="PafC"/>
    <property type="match status" value="1"/>
</dbReference>
<dbReference type="Proteomes" id="UP000322499">
    <property type="component" value="Unassembled WGS sequence"/>
</dbReference>
<sequence length="319" mass="34819">MLETSARLLRLLSLLQAHRDWSGAALAERLGVTTRTVRRDVDRLRELGYPVQALQGRAGYRLGAGAALPPLLLDDDEAVAVVVGLRTASAGSVAGIEETSLRALAKLEAVLPSRLRDRVQTLARATVRTGTAPGPQVSADALVVIADACRRSERLRLDYTTATGAESRRTVEPHRLVNFGRHWYLVAWDLDRQDWRSFRVDRIVPRPPTGPRVPPRDPPDGDVAAYLARQLSARAWPRRATIQVSEPADAVSARIWPGMGVVTPVDERTCSVHLGADTAAGLVWMITSLDADFRLIEGPPELAAAFRDQARRCREAVGG</sequence>
<comment type="caution">
    <text evidence="5">The sequence shown here is derived from an EMBL/GenBank/DDBJ whole genome shotgun (WGS) entry which is preliminary data.</text>
</comment>
<evidence type="ECO:0000256" key="3">
    <source>
        <dbReference type="ARBA" id="ARBA00023163"/>
    </source>
</evidence>
<evidence type="ECO:0000313" key="5">
    <source>
        <dbReference type="EMBL" id="TYP86249.1"/>
    </source>
</evidence>
<dbReference type="PANTHER" id="PTHR34580">
    <property type="match status" value="1"/>
</dbReference>
<dbReference type="InterPro" id="IPR051534">
    <property type="entry name" value="CBASS_pafABC_assoc_protein"/>
</dbReference>
<keyword evidence="1" id="KW-0805">Transcription regulation</keyword>
<dbReference type="InterPro" id="IPR013196">
    <property type="entry name" value="HTH_11"/>
</dbReference>
<dbReference type="Pfam" id="PF08279">
    <property type="entry name" value="HTH_11"/>
    <property type="match status" value="1"/>
</dbReference>
<dbReference type="EMBL" id="VNHW01000010">
    <property type="protein sequence ID" value="TYP86249.1"/>
    <property type="molecule type" value="Genomic_DNA"/>
</dbReference>
<evidence type="ECO:0000256" key="2">
    <source>
        <dbReference type="ARBA" id="ARBA00023125"/>
    </source>
</evidence>
<dbReference type="SUPFAM" id="SSF46785">
    <property type="entry name" value="Winged helix' DNA-binding domain"/>
    <property type="match status" value="1"/>
</dbReference>
<proteinExistence type="predicted"/>
<dbReference type="GO" id="GO:0003677">
    <property type="term" value="F:DNA binding"/>
    <property type="evidence" value="ECO:0007669"/>
    <property type="project" value="UniProtKB-KW"/>
</dbReference>
<dbReference type="PROSITE" id="PS00894">
    <property type="entry name" value="HTH_DEOR_1"/>
    <property type="match status" value="1"/>
</dbReference>
<evidence type="ECO:0000256" key="1">
    <source>
        <dbReference type="ARBA" id="ARBA00023015"/>
    </source>
</evidence>
<keyword evidence="3" id="KW-0804">Transcription</keyword>
<feature type="domain" description="HTH deoR-type" evidence="4">
    <location>
        <begin position="4"/>
        <end position="59"/>
    </location>
</feature>
<dbReference type="GO" id="GO:0003700">
    <property type="term" value="F:DNA-binding transcription factor activity"/>
    <property type="evidence" value="ECO:0007669"/>
    <property type="project" value="InterPro"/>
</dbReference>
<dbReference type="Pfam" id="PF13280">
    <property type="entry name" value="WYL"/>
    <property type="match status" value="1"/>
</dbReference>
<dbReference type="InterPro" id="IPR001034">
    <property type="entry name" value="DeoR_HTH"/>
</dbReference>
<dbReference type="InterPro" id="IPR057727">
    <property type="entry name" value="WCX_dom"/>
</dbReference>
<accession>A0A5S5CV98</accession>
<dbReference type="InterPro" id="IPR018356">
    <property type="entry name" value="Tscrpt_reg_HTH_DeoR_CS"/>
</dbReference>
<dbReference type="Pfam" id="PF25583">
    <property type="entry name" value="WCX"/>
    <property type="match status" value="1"/>
</dbReference>
<name>A0A5S5CV98_9ACTN</name>
<dbReference type="Gene3D" id="1.10.10.10">
    <property type="entry name" value="Winged helix-like DNA-binding domain superfamily/Winged helix DNA-binding domain"/>
    <property type="match status" value="1"/>
</dbReference>
<dbReference type="PROSITE" id="PS52050">
    <property type="entry name" value="WYL"/>
    <property type="match status" value="1"/>
</dbReference>
<gene>
    <name evidence="5" type="ORF">BD833_110140</name>
</gene>